<evidence type="ECO:0000256" key="1">
    <source>
        <dbReference type="SAM" id="Phobius"/>
    </source>
</evidence>
<proteinExistence type="predicted"/>
<dbReference type="EnsemblMetazoa" id="tetur33g01360.1">
    <property type="protein sequence ID" value="tetur33g01360.1"/>
    <property type="gene ID" value="tetur33g01360"/>
</dbReference>
<sequence>MLTRFNVLWIIWLTLLRPVLIVFKARTAISEVAGSFNILSALVRACSSRVFKCSKILRTMTSPLSRITSMAEPTIFCNCAVLLAISTLNSSARLLFSSFSRAARTLSEATDPFGDEDKAVSVLLTKGISKPKEVRWFKEEFWFWLIIKWMALPTPLTSSNKLIFTLSG</sequence>
<dbReference type="Proteomes" id="UP000015104">
    <property type="component" value="Unassembled WGS sequence"/>
</dbReference>
<dbReference type="AlphaFoldDB" id="T1L2L2"/>
<protein>
    <submittedName>
        <fullName evidence="2">Uncharacterized protein</fullName>
    </submittedName>
</protein>
<reference evidence="3" key="1">
    <citation type="submission" date="2011-08" db="EMBL/GenBank/DDBJ databases">
        <authorList>
            <person name="Rombauts S."/>
        </authorList>
    </citation>
    <scope>NUCLEOTIDE SEQUENCE</scope>
    <source>
        <strain evidence="3">London</strain>
    </source>
</reference>
<dbReference type="EMBL" id="CAEY01000948">
    <property type="status" value="NOT_ANNOTATED_CDS"/>
    <property type="molecule type" value="Genomic_DNA"/>
</dbReference>
<name>T1L2L2_TETUR</name>
<evidence type="ECO:0000313" key="2">
    <source>
        <dbReference type="EnsemblMetazoa" id="tetur33g01360.1"/>
    </source>
</evidence>
<keyword evidence="1" id="KW-0812">Transmembrane</keyword>
<organism evidence="2 3">
    <name type="scientific">Tetranychus urticae</name>
    <name type="common">Two-spotted spider mite</name>
    <dbReference type="NCBI Taxonomy" id="32264"/>
    <lineage>
        <taxon>Eukaryota</taxon>
        <taxon>Metazoa</taxon>
        <taxon>Ecdysozoa</taxon>
        <taxon>Arthropoda</taxon>
        <taxon>Chelicerata</taxon>
        <taxon>Arachnida</taxon>
        <taxon>Acari</taxon>
        <taxon>Acariformes</taxon>
        <taxon>Trombidiformes</taxon>
        <taxon>Prostigmata</taxon>
        <taxon>Eleutherengona</taxon>
        <taxon>Raphignathae</taxon>
        <taxon>Tetranychoidea</taxon>
        <taxon>Tetranychidae</taxon>
        <taxon>Tetranychus</taxon>
    </lineage>
</organism>
<reference evidence="2" key="2">
    <citation type="submission" date="2015-06" db="UniProtKB">
        <authorList>
            <consortium name="EnsemblMetazoa"/>
        </authorList>
    </citation>
    <scope>IDENTIFICATION</scope>
</reference>
<keyword evidence="3" id="KW-1185">Reference proteome</keyword>
<evidence type="ECO:0000313" key="3">
    <source>
        <dbReference type="Proteomes" id="UP000015104"/>
    </source>
</evidence>
<keyword evidence="1" id="KW-1133">Transmembrane helix</keyword>
<feature type="transmembrane region" description="Helical" evidence="1">
    <location>
        <begin position="6"/>
        <end position="23"/>
    </location>
</feature>
<keyword evidence="1" id="KW-0472">Membrane</keyword>
<accession>T1L2L2</accession>
<dbReference type="HOGENOM" id="CLU_1588588_0_0_1"/>